<dbReference type="AlphaFoldDB" id="A0AAD3S4N3"/>
<proteinExistence type="predicted"/>
<accession>A0AAD3S4N3</accession>
<keyword evidence="1" id="KW-0472">Membrane</keyword>
<protein>
    <submittedName>
        <fullName evidence="2">Uncharacterized protein</fullName>
    </submittedName>
</protein>
<dbReference type="Proteomes" id="UP001279734">
    <property type="component" value="Unassembled WGS sequence"/>
</dbReference>
<evidence type="ECO:0000313" key="3">
    <source>
        <dbReference type="Proteomes" id="UP001279734"/>
    </source>
</evidence>
<organism evidence="2 3">
    <name type="scientific">Nepenthes gracilis</name>
    <name type="common">Slender pitcher plant</name>
    <dbReference type="NCBI Taxonomy" id="150966"/>
    <lineage>
        <taxon>Eukaryota</taxon>
        <taxon>Viridiplantae</taxon>
        <taxon>Streptophyta</taxon>
        <taxon>Embryophyta</taxon>
        <taxon>Tracheophyta</taxon>
        <taxon>Spermatophyta</taxon>
        <taxon>Magnoliopsida</taxon>
        <taxon>eudicotyledons</taxon>
        <taxon>Gunneridae</taxon>
        <taxon>Pentapetalae</taxon>
        <taxon>Caryophyllales</taxon>
        <taxon>Nepenthaceae</taxon>
        <taxon>Nepenthes</taxon>
    </lineage>
</organism>
<keyword evidence="1" id="KW-1133">Transmembrane helix</keyword>
<reference evidence="2" key="1">
    <citation type="submission" date="2023-05" db="EMBL/GenBank/DDBJ databases">
        <title>Nepenthes gracilis genome sequencing.</title>
        <authorList>
            <person name="Fukushima K."/>
        </authorList>
    </citation>
    <scope>NUCLEOTIDE SEQUENCE</scope>
    <source>
        <strain evidence="2">SING2019-196</strain>
    </source>
</reference>
<name>A0AAD3S4N3_NEPGR</name>
<keyword evidence="3" id="KW-1185">Reference proteome</keyword>
<feature type="transmembrane region" description="Helical" evidence="1">
    <location>
        <begin position="41"/>
        <end position="59"/>
    </location>
</feature>
<keyword evidence="1" id="KW-0812">Transmembrane</keyword>
<gene>
    <name evidence="2" type="ORF">Nepgr_006030</name>
</gene>
<dbReference type="EMBL" id="BSYO01000005">
    <property type="protein sequence ID" value="GMH04191.1"/>
    <property type="molecule type" value="Genomic_DNA"/>
</dbReference>
<evidence type="ECO:0000313" key="2">
    <source>
        <dbReference type="EMBL" id="GMH04191.1"/>
    </source>
</evidence>
<sequence length="109" mass="11979">MIHVLGGYQAAFFSWTQHRICHGAWSQGPDRLTTLPFSSPTILPLFILCISLCGLSFICKGGAHLLNLCSPSASKPTIQERPYSVSSNFSSRANWKKSLTRNSTNHNLG</sequence>
<comment type="caution">
    <text evidence="2">The sequence shown here is derived from an EMBL/GenBank/DDBJ whole genome shotgun (WGS) entry which is preliminary data.</text>
</comment>
<evidence type="ECO:0000256" key="1">
    <source>
        <dbReference type="SAM" id="Phobius"/>
    </source>
</evidence>